<dbReference type="Ensembl" id="ENSAMXT00005014318.1">
    <property type="protein sequence ID" value="ENSAMXP00005012922.1"/>
    <property type="gene ID" value="ENSAMXG00005006759.1"/>
</dbReference>
<dbReference type="PANTHER" id="PTHR45869">
    <property type="entry name" value="C-REACTIVE PROTEIN-RELATED"/>
    <property type="match status" value="1"/>
</dbReference>
<dbReference type="Pfam" id="PF00354">
    <property type="entry name" value="Pentaxin"/>
    <property type="match status" value="1"/>
</dbReference>
<dbReference type="PROSITE" id="PS51828">
    <property type="entry name" value="PTX_2"/>
    <property type="match status" value="1"/>
</dbReference>
<organism evidence="5 6">
    <name type="scientific">Astyanax mexicanus</name>
    <name type="common">Blind cave fish</name>
    <name type="synonym">Astyanax fasciatus mexicanus</name>
    <dbReference type="NCBI Taxonomy" id="7994"/>
    <lineage>
        <taxon>Eukaryota</taxon>
        <taxon>Metazoa</taxon>
        <taxon>Chordata</taxon>
        <taxon>Craniata</taxon>
        <taxon>Vertebrata</taxon>
        <taxon>Euteleostomi</taxon>
        <taxon>Actinopterygii</taxon>
        <taxon>Neopterygii</taxon>
        <taxon>Teleostei</taxon>
        <taxon>Ostariophysi</taxon>
        <taxon>Characiformes</taxon>
        <taxon>Characoidei</taxon>
        <taxon>Acestrorhamphidae</taxon>
        <taxon>Acestrorhamphinae</taxon>
        <taxon>Astyanax</taxon>
    </lineage>
</organism>
<dbReference type="SMART" id="SM00159">
    <property type="entry name" value="PTX"/>
    <property type="match status" value="1"/>
</dbReference>
<dbReference type="PRINTS" id="PR00895">
    <property type="entry name" value="PENTAXIN"/>
</dbReference>
<dbReference type="OrthoDB" id="547680at2759"/>
<name>A0A8B9JA34_ASTMX</name>
<accession>A0A8B9JA34</accession>
<dbReference type="GO" id="GO:0046872">
    <property type="term" value="F:metal ion binding"/>
    <property type="evidence" value="ECO:0007669"/>
    <property type="project" value="UniProtKB-KW"/>
</dbReference>
<evidence type="ECO:0000256" key="2">
    <source>
        <dbReference type="ARBA" id="ARBA00022837"/>
    </source>
</evidence>
<proteinExistence type="predicted"/>
<dbReference type="PANTHER" id="PTHR45869:SF8">
    <property type="entry name" value="LAMG-LIKE JELLYROLL FOLD DOMAIN-CONTAINING PROTEIN"/>
    <property type="match status" value="1"/>
</dbReference>
<dbReference type="Proteomes" id="UP000694621">
    <property type="component" value="Unplaced"/>
</dbReference>
<evidence type="ECO:0000313" key="6">
    <source>
        <dbReference type="Proteomes" id="UP000694621"/>
    </source>
</evidence>
<dbReference type="AlphaFoldDB" id="A0A8B9JA34"/>
<evidence type="ECO:0000259" key="4">
    <source>
        <dbReference type="PROSITE" id="PS51828"/>
    </source>
</evidence>
<dbReference type="Gene3D" id="2.60.120.200">
    <property type="match status" value="1"/>
</dbReference>
<dbReference type="SUPFAM" id="SSF49899">
    <property type="entry name" value="Concanavalin A-like lectins/glucanases"/>
    <property type="match status" value="1"/>
</dbReference>
<dbReference type="InterPro" id="IPR013320">
    <property type="entry name" value="ConA-like_dom_sf"/>
</dbReference>
<feature type="domain" description="Pentraxin (PTX)" evidence="4">
    <location>
        <begin position="141"/>
        <end position="256"/>
    </location>
</feature>
<evidence type="ECO:0000256" key="1">
    <source>
        <dbReference type="ARBA" id="ARBA00022723"/>
    </source>
</evidence>
<evidence type="ECO:0000313" key="5">
    <source>
        <dbReference type="Ensembl" id="ENSAMXP00005012922.1"/>
    </source>
</evidence>
<keyword evidence="2" id="KW-0106">Calcium</keyword>
<dbReference type="InterPro" id="IPR051005">
    <property type="entry name" value="Pentraxin_domain"/>
</dbReference>
<protein>
    <recommendedName>
        <fullName evidence="4">Pentraxin (PTX) domain-containing protein</fullName>
    </recommendedName>
</protein>
<reference evidence="5" key="1">
    <citation type="submission" date="2025-08" db="UniProtKB">
        <authorList>
            <consortium name="Ensembl"/>
        </authorList>
    </citation>
    <scope>IDENTIFICATION</scope>
</reference>
<keyword evidence="1" id="KW-0479">Metal-binding</keyword>
<sequence>MEYIWSSSKTHDSIFWSPTVILQNLCTLCSILNQLNKQLHIIVLEMNNVCCFSSFCADLQGMMFSVMNGGNVRFHSDNPSNFTGLTVCLRVLTEQTFSIQLNFINQTHFVRLDNNILYVNGRSVSFYPFFMVPVYQEHWPWKNRCLTWESSTGMAQLWSDGKMSVRKGIARGQVMTHRGDKSMVLWKVFSDLDELLFDQFVGQVSDIYVWDRALGPQDLYNFLYYHYNLPSGNILDWHQIQYNTSGYAVLESLIFICPWL</sequence>
<evidence type="ECO:0000256" key="3">
    <source>
        <dbReference type="PROSITE-ProRule" id="PRU01172"/>
    </source>
</evidence>
<comment type="caution">
    <text evidence="3">Lacks conserved residue(s) required for the propagation of feature annotation.</text>
</comment>
<dbReference type="InterPro" id="IPR001759">
    <property type="entry name" value="PTX_dom"/>
</dbReference>